<dbReference type="OrthoDB" id="7697847at2759"/>
<keyword evidence="2" id="KW-1185">Reference proteome</keyword>
<comment type="caution">
    <text evidence="1">The sequence shown here is derived from an EMBL/GenBank/DDBJ whole genome shotgun (WGS) entry which is preliminary data.</text>
</comment>
<name>A0A834XP75_APHGI</name>
<evidence type="ECO:0008006" key="3">
    <source>
        <dbReference type="Google" id="ProtNLM"/>
    </source>
</evidence>
<dbReference type="AlphaFoldDB" id="A0A834XP75"/>
<proteinExistence type="predicted"/>
<reference evidence="1 2" key="1">
    <citation type="submission" date="2020-08" db="EMBL/GenBank/DDBJ databases">
        <title>Aphidius gifuensis genome sequencing and assembly.</title>
        <authorList>
            <person name="Du Z."/>
        </authorList>
    </citation>
    <scope>NUCLEOTIDE SEQUENCE [LARGE SCALE GENOMIC DNA]</scope>
    <source>
        <strain evidence="1">YNYX2018</strain>
        <tissue evidence="1">Adults</tissue>
    </source>
</reference>
<organism evidence="1 2">
    <name type="scientific">Aphidius gifuensis</name>
    <name type="common">Parasitoid wasp</name>
    <dbReference type="NCBI Taxonomy" id="684658"/>
    <lineage>
        <taxon>Eukaryota</taxon>
        <taxon>Metazoa</taxon>
        <taxon>Ecdysozoa</taxon>
        <taxon>Arthropoda</taxon>
        <taxon>Hexapoda</taxon>
        <taxon>Insecta</taxon>
        <taxon>Pterygota</taxon>
        <taxon>Neoptera</taxon>
        <taxon>Endopterygota</taxon>
        <taxon>Hymenoptera</taxon>
        <taxon>Apocrita</taxon>
        <taxon>Ichneumonoidea</taxon>
        <taxon>Braconidae</taxon>
        <taxon>Aphidiinae</taxon>
        <taxon>Aphidius</taxon>
    </lineage>
</organism>
<sequence>MIRIKLNEILLILRDNRNDLDVESHAKFEFQQGQTVRDLQILNESLLDSNDRQKQFDTKIANLGGKSLQKSVAHAMITVMTNNVGAEVTWAGLKKDTVAISKLKIGELIISGIMLNKPQASENNVQEHMKDWIRRSSQRVAAAKKRLENKNNPTNLVRD</sequence>
<protein>
    <recommendedName>
        <fullName evidence="3">DUF4806 domain-containing protein</fullName>
    </recommendedName>
</protein>
<evidence type="ECO:0000313" key="2">
    <source>
        <dbReference type="Proteomes" id="UP000639338"/>
    </source>
</evidence>
<dbReference type="PANTHER" id="PTHR34153">
    <property type="entry name" value="SI:CH211-262H13.3-RELATED-RELATED"/>
    <property type="match status" value="1"/>
</dbReference>
<dbReference type="Proteomes" id="UP000639338">
    <property type="component" value="Unassembled WGS sequence"/>
</dbReference>
<gene>
    <name evidence="1" type="ORF">HCN44_007195</name>
</gene>
<dbReference type="PANTHER" id="PTHR34153:SF2">
    <property type="entry name" value="SI:CH211-262H13.3-RELATED"/>
    <property type="match status" value="1"/>
</dbReference>
<evidence type="ECO:0000313" key="1">
    <source>
        <dbReference type="EMBL" id="KAF7988885.1"/>
    </source>
</evidence>
<dbReference type="EMBL" id="JACMRX010000005">
    <property type="protein sequence ID" value="KAF7988885.1"/>
    <property type="molecule type" value="Genomic_DNA"/>
</dbReference>
<accession>A0A834XP75</accession>